<dbReference type="Gene3D" id="1.10.10.10">
    <property type="entry name" value="Winged helix-like DNA-binding domain superfamily/Winged helix DNA-binding domain"/>
    <property type="match status" value="1"/>
</dbReference>
<dbReference type="Pfam" id="PF01022">
    <property type="entry name" value="HTH_5"/>
    <property type="match status" value="1"/>
</dbReference>
<comment type="caution">
    <text evidence="6">The sequence shown here is derived from an EMBL/GenBank/DDBJ whole genome shotgun (WGS) entry which is preliminary data.</text>
</comment>
<dbReference type="CDD" id="cd00090">
    <property type="entry name" value="HTH_ARSR"/>
    <property type="match status" value="1"/>
</dbReference>
<dbReference type="RefSeq" id="WP_220192611.1">
    <property type="nucleotide sequence ID" value="NZ_BNJF01000001.1"/>
</dbReference>
<keyword evidence="7" id="KW-1185">Reference proteome</keyword>
<keyword evidence="3" id="KW-0804">Transcription</keyword>
<sequence>MTSMNQGNPNRIATAPTGPASSAANMLHRQATTALGSTTVGIAPKFVPTLSEDDAVVQARLLKALADPTRLRILSLLSRHEGEVCVFEIVESFTLEQPTISHHLRILRDAGLVDCRKKGLWAYYYVRRDALARARDVIEGLA</sequence>
<dbReference type="GO" id="GO:0003677">
    <property type="term" value="F:DNA binding"/>
    <property type="evidence" value="ECO:0007669"/>
    <property type="project" value="UniProtKB-KW"/>
</dbReference>
<dbReference type="InterPro" id="IPR036388">
    <property type="entry name" value="WH-like_DNA-bd_sf"/>
</dbReference>
<proteinExistence type="predicted"/>
<dbReference type="SMART" id="SM00418">
    <property type="entry name" value="HTH_ARSR"/>
    <property type="match status" value="1"/>
</dbReference>
<dbReference type="AlphaFoldDB" id="A0A8J3HSX5"/>
<reference evidence="6" key="1">
    <citation type="submission" date="2020-10" db="EMBL/GenBank/DDBJ databases">
        <title>Taxonomic study of unclassified bacteria belonging to the class Ktedonobacteria.</title>
        <authorList>
            <person name="Yabe S."/>
            <person name="Wang C.M."/>
            <person name="Zheng Y."/>
            <person name="Sakai Y."/>
            <person name="Cavaletti L."/>
            <person name="Monciardini P."/>
            <person name="Donadio S."/>
        </authorList>
    </citation>
    <scope>NUCLEOTIDE SEQUENCE</scope>
    <source>
        <strain evidence="6">SOSP1-1</strain>
    </source>
</reference>
<evidence type="ECO:0000259" key="5">
    <source>
        <dbReference type="PROSITE" id="PS50987"/>
    </source>
</evidence>
<dbReference type="InterPro" id="IPR001845">
    <property type="entry name" value="HTH_ArsR_DNA-bd_dom"/>
</dbReference>
<dbReference type="Proteomes" id="UP000612362">
    <property type="component" value="Unassembled WGS sequence"/>
</dbReference>
<dbReference type="InterPro" id="IPR011991">
    <property type="entry name" value="ArsR-like_HTH"/>
</dbReference>
<keyword evidence="2" id="KW-0238">DNA-binding</keyword>
<dbReference type="NCBIfam" id="NF033788">
    <property type="entry name" value="HTH_metalloreg"/>
    <property type="match status" value="1"/>
</dbReference>
<dbReference type="InterPro" id="IPR036390">
    <property type="entry name" value="WH_DNA-bd_sf"/>
</dbReference>
<evidence type="ECO:0000313" key="6">
    <source>
        <dbReference type="EMBL" id="GHO43124.1"/>
    </source>
</evidence>
<dbReference type="GO" id="GO:0003700">
    <property type="term" value="F:DNA-binding transcription factor activity"/>
    <property type="evidence" value="ECO:0007669"/>
    <property type="project" value="InterPro"/>
</dbReference>
<evidence type="ECO:0000256" key="4">
    <source>
        <dbReference type="SAM" id="MobiDB-lite"/>
    </source>
</evidence>
<dbReference type="InterPro" id="IPR051081">
    <property type="entry name" value="HTH_MetalResp_TranReg"/>
</dbReference>
<evidence type="ECO:0000313" key="7">
    <source>
        <dbReference type="Proteomes" id="UP000612362"/>
    </source>
</evidence>
<organism evidence="6 7">
    <name type="scientific">Ktedonospora formicarum</name>
    <dbReference type="NCBI Taxonomy" id="2778364"/>
    <lineage>
        <taxon>Bacteria</taxon>
        <taxon>Bacillati</taxon>
        <taxon>Chloroflexota</taxon>
        <taxon>Ktedonobacteria</taxon>
        <taxon>Ktedonobacterales</taxon>
        <taxon>Ktedonobacteraceae</taxon>
        <taxon>Ktedonospora</taxon>
    </lineage>
</organism>
<dbReference type="PRINTS" id="PR00778">
    <property type="entry name" value="HTHARSR"/>
</dbReference>
<evidence type="ECO:0000256" key="1">
    <source>
        <dbReference type="ARBA" id="ARBA00023015"/>
    </source>
</evidence>
<dbReference type="PANTHER" id="PTHR33154">
    <property type="entry name" value="TRANSCRIPTIONAL REGULATOR, ARSR FAMILY"/>
    <property type="match status" value="1"/>
</dbReference>
<evidence type="ECO:0000256" key="2">
    <source>
        <dbReference type="ARBA" id="ARBA00023125"/>
    </source>
</evidence>
<gene>
    <name evidence="6" type="ORF">KSX_12870</name>
</gene>
<feature type="compositionally biased region" description="Polar residues" evidence="4">
    <location>
        <begin position="1"/>
        <end position="11"/>
    </location>
</feature>
<keyword evidence="1" id="KW-0805">Transcription regulation</keyword>
<name>A0A8J3HSX5_9CHLR</name>
<dbReference type="SUPFAM" id="SSF46785">
    <property type="entry name" value="Winged helix' DNA-binding domain"/>
    <property type="match status" value="1"/>
</dbReference>
<dbReference type="PANTHER" id="PTHR33154:SF18">
    <property type="entry name" value="ARSENICAL RESISTANCE OPERON REPRESSOR"/>
    <property type="match status" value="1"/>
</dbReference>
<protein>
    <recommendedName>
        <fullName evidence="5">HTH arsR-type domain-containing protein</fullName>
    </recommendedName>
</protein>
<evidence type="ECO:0000256" key="3">
    <source>
        <dbReference type="ARBA" id="ARBA00023163"/>
    </source>
</evidence>
<accession>A0A8J3HSX5</accession>
<feature type="region of interest" description="Disordered" evidence="4">
    <location>
        <begin position="1"/>
        <end position="21"/>
    </location>
</feature>
<dbReference type="EMBL" id="BNJF01000001">
    <property type="protein sequence ID" value="GHO43124.1"/>
    <property type="molecule type" value="Genomic_DNA"/>
</dbReference>
<feature type="domain" description="HTH arsR-type" evidence="5">
    <location>
        <begin position="50"/>
        <end position="142"/>
    </location>
</feature>
<dbReference type="PROSITE" id="PS50987">
    <property type="entry name" value="HTH_ARSR_2"/>
    <property type="match status" value="1"/>
</dbReference>